<dbReference type="NCBIfam" id="TIGR01965">
    <property type="entry name" value="VCBS_repeat"/>
    <property type="match status" value="5"/>
</dbReference>
<dbReference type="SMART" id="SM00736">
    <property type="entry name" value="CADG"/>
    <property type="match status" value="3"/>
</dbReference>
<evidence type="ECO:0000313" key="6">
    <source>
        <dbReference type="Proteomes" id="UP000706039"/>
    </source>
</evidence>
<dbReference type="Proteomes" id="UP000706039">
    <property type="component" value="Unassembled WGS sequence"/>
</dbReference>
<feature type="compositionally biased region" description="Polar residues" evidence="3">
    <location>
        <begin position="785"/>
        <end position="795"/>
    </location>
</feature>
<keyword evidence="2" id="KW-0472">Membrane</keyword>
<proteinExistence type="predicted"/>
<dbReference type="PANTHER" id="PTHR24026:SF126">
    <property type="entry name" value="PROTOCADHERIN FAT 4"/>
    <property type="match status" value="1"/>
</dbReference>
<sequence length="896" mass="89117">MVDASASAAVGALSPEAGQDAGGAAASDDSDSDGGDSTPLIIGGVVLLGGGAALAAGGGGGGKKNTAPTVNATQAVTTNEDTKATITVAGTDADGDTLTYTASAPTKGAVTVAGNVLTYTPNANANGTDTFTVTVSDGKGGTATQTVTVTITPVNDAPVGVAATNTATEDGPVVTGKLAATDVDGDTLTYALTGTVPAGLTLNADGSYSFDPASYDSLAAGVKQDVVANYTVSDGKGGTATSTLTITVTGVNDAPVATAATNTATEDGAVVTGQLVATDADAGATLTYAISGTAPAGLTINSNGSYSFDPASYDSIGAGVTQDVVATYTVTDDKGATHNSTLTITVTGVNDAPVAVAATAAATEDGAVVTGQLAATDVDAGDTLTYTLNAPVTGLTLNANGSYSFDPASYDSLGAGATQAVVANYTVSDGKGGTSTSTLTITVTGVNDAPVAVDDSFSVDEDAALSGNVALNDTDVDAGDTLTFALVGSVDGLTFNPNGTFNFNADHPSYDSIAAGSTRVVTFNYTVSDGHGGSDTGTASITVNGKNDAPVLTSATTGSFNENIAAGSTIYTATATDVDQGSVLSYSISGADAGLLAINSATGAVTIIASPNYEAKQSYDFTVTVSDGIASVSQDVALSVNDLVDQLSIDVGDAQNPVTIDASGNSPADVLDVNYQFNESGNTANEVVIQNFGTNDYILFSTLLGNYNFTNTNGDLVITQANGGVVSRIVIDGIFDVVDPGLLANNPDAAEAAINAALGTTGVDYLRSSAVPSETRSADLDNDNDPNTPASSTGPNPVLAFDAQGVAVTYTENANVGNDVIIANFSSDDKIVVSNANPGDYNFTVAQNGHDLIINLTTGVVNRITLEGFFDSNPGIFDVKEQTVEAYVGFDFFSYA</sequence>
<protein>
    <submittedName>
        <fullName evidence="5">Tandem-95 repeat protein</fullName>
    </submittedName>
</protein>
<dbReference type="Gene3D" id="2.60.40.10">
    <property type="entry name" value="Immunoglobulins"/>
    <property type="match status" value="4"/>
</dbReference>
<dbReference type="CDD" id="cd11304">
    <property type="entry name" value="Cadherin_repeat"/>
    <property type="match status" value="1"/>
</dbReference>
<dbReference type="Pfam" id="PF00028">
    <property type="entry name" value="Cadherin"/>
    <property type="match status" value="1"/>
</dbReference>
<evidence type="ECO:0000313" key="5">
    <source>
        <dbReference type="EMBL" id="MBY8824498.1"/>
    </source>
</evidence>
<dbReference type="InterPro" id="IPR010221">
    <property type="entry name" value="VCBS_dom"/>
</dbReference>
<organism evidence="5 6">
    <name type="scientific">Sphingomonas colocasiae</name>
    <dbReference type="NCBI Taxonomy" id="1848973"/>
    <lineage>
        <taxon>Bacteria</taxon>
        <taxon>Pseudomonadati</taxon>
        <taxon>Pseudomonadota</taxon>
        <taxon>Alphaproteobacteria</taxon>
        <taxon>Sphingomonadales</taxon>
        <taxon>Sphingomonadaceae</taxon>
        <taxon>Sphingomonas</taxon>
    </lineage>
</organism>
<feature type="domain" description="Cadherin" evidence="4">
    <location>
        <begin position="268"/>
        <end position="355"/>
    </location>
</feature>
<dbReference type="InterPro" id="IPR006644">
    <property type="entry name" value="Cadg"/>
</dbReference>
<dbReference type="Gene3D" id="2.60.40.60">
    <property type="entry name" value="Cadherins"/>
    <property type="match status" value="1"/>
</dbReference>
<dbReference type="Pfam" id="PF17963">
    <property type="entry name" value="Big_9"/>
    <property type="match status" value="2"/>
</dbReference>
<dbReference type="Pfam" id="PF17803">
    <property type="entry name" value="Cadherin_4"/>
    <property type="match status" value="2"/>
</dbReference>
<evidence type="ECO:0000259" key="4">
    <source>
        <dbReference type="PROSITE" id="PS50268"/>
    </source>
</evidence>
<dbReference type="PROSITE" id="PS50268">
    <property type="entry name" value="CADHERIN_2"/>
    <property type="match status" value="2"/>
</dbReference>
<evidence type="ECO:0000256" key="3">
    <source>
        <dbReference type="SAM" id="MobiDB-lite"/>
    </source>
</evidence>
<comment type="caution">
    <text evidence="5">The sequence shown here is derived from an EMBL/GenBank/DDBJ whole genome shotgun (WGS) entry which is preliminary data.</text>
</comment>
<dbReference type="NCBIfam" id="NF012211">
    <property type="entry name" value="tand_rpt_95"/>
    <property type="match status" value="5"/>
</dbReference>
<keyword evidence="1" id="KW-0812">Transmembrane</keyword>
<dbReference type="SUPFAM" id="SSF49313">
    <property type="entry name" value="Cadherin-like"/>
    <property type="match status" value="2"/>
</dbReference>
<dbReference type="InterPro" id="IPR040853">
    <property type="entry name" value="RapA2_cadherin-like"/>
</dbReference>
<gene>
    <name evidence="5" type="ORF">K7G82_19490</name>
</gene>
<dbReference type="InterPro" id="IPR015919">
    <property type="entry name" value="Cadherin-like_sf"/>
</dbReference>
<dbReference type="InterPro" id="IPR013783">
    <property type="entry name" value="Ig-like_fold"/>
</dbReference>
<keyword evidence="2" id="KW-1133">Transmembrane helix</keyword>
<dbReference type="PANTHER" id="PTHR24026">
    <property type="entry name" value="FAT ATYPICAL CADHERIN-RELATED"/>
    <property type="match status" value="1"/>
</dbReference>
<accession>A0ABS7PT23</accession>
<feature type="region of interest" description="Disordered" evidence="3">
    <location>
        <begin position="1"/>
        <end position="38"/>
    </location>
</feature>
<dbReference type="PRINTS" id="PR00205">
    <property type="entry name" value="CADHERIN"/>
</dbReference>
<keyword evidence="6" id="KW-1185">Reference proteome</keyword>
<reference evidence="5 6" key="1">
    <citation type="submission" date="2021-08" db="EMBL/GenBank/DDBJ databases">
        <authorList>
            <person name="Tuo L."/>
        </authorList>
    </citation>
    <scope>NUCLEOTIDE SEQUENCE [LARGE SCALE GENOMIC DNA]</scope>
    <source>
        <strain evidence="5 6">JCM 31229</strain>
    </source>
</reference>
<dbReference type="InterPro" id="IPR002126">
    <property type="entry name" value="Cadherin-like_dom"/>
</dbReference>
<evidence type="ECO:0000256" key="2">
    <source>
        <dbReference type="ARBA" id="ARBA00022989"/>
    </source>
</evidence>
<feature type="domain" description="Cadherin" evidence="4">
    <location>
        <begin position="552"/>
        <end position="659"/>
    </location>
</feature>
<dbReference type="SMART" id="SM00112">
    <property type="entry name" value="CA"/>
    <property type="match status" value="3"/>
</dbReference>
<dbReference type="EMBL" id="JAINVV010000009">
    <property type="protein sequence ID" value="MBY8824498.1"/>
    <property type="molecule type" value="Genomic_DNA"/>
</dbReference>
<evidence type="ECO:0000256" key="1">
    <source>
        <dbReference type="ARBA" id="ARBA00022692"/>
    </source>
</evidence>
<dbReference type="Gene3D" id="2.60.40.2810">
    <property type="match status" value="1"/>
</dbReference>
<dbReference type="RefSeq" id="WP_222991603.1">
    <property type="nucleotide sequence ID" value="NZ_JAINVV010000009.1"/>
</dbReference>
<name>A0ABS7PT23_9SPHN</name>
<feature type="region of interest" description="Disordered" evidence="3">
    <location>
        <begin position="773"/>
        <end position="797"/>
    </location>
</feature>